<accession>A0A0L0HHT0</accession>
<dbReference type="OrthoDB" id="2119843at2759"/>
<evidence type="ECO:0000313" key="3">
    <source>
        <dbReference type="EMBL" id="KND00638.1"/>
    </source>
</evidence>
<evidence type="ECO:0000313" key="4">
    <source>
        <dbReference type="Proteomes" id="UP000053201"/>
    </source>
</evidence>
<evidence type="ECO:0000256" key="1">
    <source>
        <dbReference type="SAM" id="Coils"/>
    </source>
</evidence>
<proteinExistence type="predicted"/>
<keyword evidence="4" id="KW-1185">Reference proteome</keyword>
<dbReference type="GeneID" id="27687254"/>
<feature type="coiled-coil region" evidence="1">
    <location>
        <begin position="680"/>
        <end position="837"/>
    </location>
</feature>
<dbReference type="AlphaFoldDB" id="A0A0L0HHT0"/>
<sequence length="874" mass="99051">MLARSPTPPLHPHYASEQLLEILGSRHSHPESISTKLHPLIVPCLEEFRQTPSLLRLPAFWQPFGSDSEQRNACAAYNFVSELVNVLRVSGSEKELYLRTNEILELLAKDSLWRELIAVFQVPLMEILALDLTKCTDKLPKLVTLLSIITYKSEVKCTAPDFVEILCDKIMTIETLNSEILGLFSNLCESEAFRNTLLSVSVLPRILRRLVKMLSDENLILVIYSLQILVQLVGCTSIIQNLFNDANVQEAWKLVVTILSKQNSQESCHEAAIDLLEFMFRQEKLVGTLKRYVSDTQVIRKLLLSLSKDEALLSQMCRFAAVMMENCKYSHQLLAVVLESDAVPKALEGIAQYCLEPKEKLVRGRNGQHDRGMQIRSSTVNACSFLRTVLIALENESVTQEEFDRLADQFIPSIPLLLDCLASALETVKEDQMNVEPENHESAQRLTQKELLELAQTIDVLITFPRFDLDEADMEAVDTERWISIALEIAVAYLWSNMKSGDACAAVFTLVTHLGETKKVPYALEFLSSDEVAKTLATIMRESSCCSTIERILALVARTTHCQQMLGRSLARLNISRAAEDWQEKDIVNNANNVDTNLGRVTACSKPKKRFELKEVDETLATLEKLEEELAITRENMRKEMELKDAISQRKISVHSNKSEFLKAELDRLTECLDQKTSALEQSEIANADMTQKVADLQRSLSEARHESSRIKGELIQMTEETNRYKKKNHETEQALACCREKLREVTDEAASATENIHRLEHEKDAQGKAHKARQKELQLEIQDLTHQLKELQAERALFQQTTVAQKARISTLEEKVKELQLELGDQEREHDEIVMKLAQSLNSLNLRKRKGVVAVGGKMKDEVDEELSSGQEP</sequence>
<name>A0A0L0HHT0_SPIPD</name>
<dbReference type="EMBL" id="KQ257455">
    <property type="protein sequence ID" value="KND00638.1"/>
    <property type="molecule type" value="Genomic_DNA"/>
</dbReference>
<dbReference type="InParanoid" id="A0A0L0HHT0"/>
<reference evidence="3 4" key="1">
    <citation type="submission" date="2009-08" db="EMBL/GenBank/DDBJ databases">
        <title>The Genome Sequence of Spizellomyces punctatus strain DAOM BR117.</title>
        <authorList>
            <consortium name="The Broad Institute Genome Sequencing Platform"/>
            <person name="Russ C."/>
            <person name="Cuomo C."/>
            <person name="Shea T."/>
            <person name="Young S.K."/>
            <person name="Zeng Q."/>
            <person name="Koehrsen M."/>
            <person name="Haas B."/>
            <person name="Borodovsky M."/>
            <person name="Guigo R."/>
            <person name="Alvarado L."/>
            <person name="Berlin A."/>
            <person name="Bochicchio J."/>
            <person name="Borenstein D."/>
            <person name="Chapman S."/>
            <person name="Chen Z."/>
            <person name="Engels R."/>
            <person name="Freedman E."/>
            <person name="Gellesch M."/>
            <person name="Goldberg J."/>
            <person name="Griggs A."/>
            <person name="Gujja S."/>
            <person name="Heiman D."/>
            <person name="Hepburn T."/>
            <person name="Howarth C."/>
            <person name="Jen D."/>
            <person name="Larson L."/>
            <person name="Lewis B."/>
            <person name="Mehta T."/>
            <person name="Park D."/>
            <person name="Pearson M."/>
            <person name="Roberts A."/>
            <person name="Saif S."/>
            <person name="Shenoy N."/>
            <person name="Sisk P."/>
            <person name="Stolte C."/>
            <person name="Sykes S."/>
            <person name="Thomson T."/>
            <person name="Walk T."/>
            <person name="White J."/>
            <person name="Yandava C."/>
            <person name="Burger G."/>
            <person name="Gray M.W."/>
            <person name="Holland P.W.H."/>
            <person name="King N."/>
            <person name="Lang F.B.F."/>
            <person name="Roger A.J."/>
            <person name="Ruiz-Trillo I."/>
            <person name="Lander E."/>
            <person name="Nusbaum C."/>
        </authorList>
    </citation>
    <scope>NUCLEOTIDE SEQUENCE [LARGE SCALE GENOMIC DNA]</scope>
    <source>
        <strain evidence="3 4">DAOM BR117</strain>
    </source>
</reference>
<dbReference type="Proteomes" id="UP000053201">
    <property type="component" value="Unassembled WGS sequence"/>
</dbReference>
<keyword evidence="1" id="KW-0175">Coiled coil</keyword>
<dbReference type="Pfam" id="PF21044">
    <property type="entry name" value="CIP2A_N"/>
    <property type="match status" value="1"/>
</dbReference>
<feature type="domain" description="CIP2A N-terminal" evidence="2">
    <location>
        <begin position="143"/>
        <end position="464"/>
    </location>
</feature>
<protein>
    <recommendedName>
        <fullName evidence="2">CIP2A N-terminal domain-containing protein</fullName>
    </recommendedName>
</protein>
<dbReference type="RefSeq" id="XP_016608677.1">
    <property type="nucleotide sequence ID" value="XM_016752013.1"/>
</dbReference>
<dbReference type="InterPro" id="IPR048701">
    <property type="entry name" value="CIP2A_N"/>
</dbReference>
<dbReference type="InterPro" id="IPR016024">
    <property type="entry name" value="ARM-type_fold"/>
</dbReference>
<feature type="coiled-coil region" evidence="1">
    <location>
        <begin position="609"/>
        <end position="643"/>
    </location>
</feature>
<gene>
    <name evidence="3" type="ORF">SPPG_03764</name>
</gene>
<dbReference type="SUPFAM" id="SSF48371">
    <property type="entry name" value="ARM repeat"/>
    <property type="match status" value="1"/>
</dbReference>
<evidence type="ECO:0000259" key="2">
    <source>
        <dbReference type="Pfam" id="PF21044"/>
    </source>
</evidence>
<organism evidence="3 4">
    <name type="scientific">Spizellomyces punctatus (strain DAOM BR117)</name>
    <dbReference type="NCBI Taxonomy" id="645134"/>
    <lineage>
        <taxon>Eukaryota</taxon>
        <taxon>Fungi</taxon>
        <taxon>Fungi incertae sedis</taxon>
        <taxon>Chytridiomycota</taxon>
        <taxon>Chytridiomycota incertae sedis</taxon>
        <taxon>Chytridiomycetes</taxon>
        <taxon>Spizellomycetales</taxon>
        <taxon>Spizellomycetaceae</taxon>
        <taxon>Spizellomyces</taxon>
    </lineage>
</organism>
<dbReference type="VEuPathDB" id="FungiDB:SPPG_03764"/>